<dbReference type="RefSeq" id="WP_242774376.1">
    <property type="nucleotide sequence ID" value="NZ_JALDAY010000014.1"/>
</dbReference>
<organism evidence="1 2">
    <name type="scientific">Streptomyces cylindrosporus</name>
    <dbReference type="NCBI Taxonomy" id="2927583"/>
    <lineage>
        <taxon>Bacteria</taxon>
        <taxon>Bacillati</taxon>
        <taxon>Actinomycetota</taxon>
        <taxon>Actinomycetes</taxon>
        <taxon>Kitasatosporales</taxon>
        <taxon>Streptomycetaceae</taxon>
        <taxon>Streptomyces</taxon>
    </lineage>
</organism>
<name>A0ABS9YMN2_9ACTN</name>
<dbReference type="Proteomes" id="UP001165269">
    <property type="component" value="Unassembled WGS sequence"/>
</dbReference>
<evidence type="ECO:0000313" key="2">
    <source>
        <dbReference type="Proteomes" id="UP001165269"/>
    </source>
</evidence>
<dbReference type="InterPro" id="IPR021224">
    <property type="entry name" value="DUF2690"/>
</dbReference>
<keyword evidence="2" id="KW-1185">Reference proteome</keyword>
<dbReference type="EMBL" id="JALDAY010000014">
    <property type="protein sequence ID" value="MCI3277111.1"/>
    <property type="molecule type" value="Genomic_DNA"/>
</dbReference>
<protein>
    <submittedName>
        <fullName evidence="1">YjfA family protein</fullName>
    </submittedName>
</protein>
<comment type="caution">
    <text evidence="1">The sequence shown here is derived from an EMBL/GenBank/DDBJ whole genome shotgun (WGS) entry which is preliminary data.</text>
</comment>
<dbReference type="PROSITE" id="PS51257">
    <property type="entry name" value="PROKAR_LIPOPROTEIN"/>
    <property type="match status" value="1"/>
</dbReference>
<sequence length="146" mass="15412">MLWRRHLLRSVPQTASAVGCDGADCTGLSPVTEGCDGDALLLDEYDQGTSISVKFFRSPACDASWAKVTLDTTDGSLYRQYVSLFYVPQLGGSETLLSGGSVSSDGYMQADNTSFPSQSGDLDVAYDAVVFQPSAAPVDGICFDGT</sequence>
<accession>A0ABS9YMN2</accession>
<evidence type="ECO:0000313" key="1">
    <source>
        <dbReference type="EMBL" id="MCI3277111.1"/>
    </source>
</evidence>
<proteinExistence type="predicted"/>
<reference evidence="1" key="1">
    <citation type="submission" date="2022-03" db="EMBL/GenBank/DDBJ databases">
        <title>Streptomyces 7R015 and 7R016 isolated from Barleria lupulina in Thailand.</title>
        <authorList>
            <person name="Kanchanasin P."/>
            <person name="Phongsopitanun W."/>
            <person name="Tanasupawat S."/>
        </authorList>
    </citation>
    <scope>NUCLEOTIDE SEQUENCE</scope>
    <source>
        <strain evidence="1">7R015</strain>
    </source>
</reference>
<gene>
    <name evidence="1" type="ORF">MQP27_39210</name>
</gene>
<dbReference type="Pfam" id="PF10901">
    <property type="entry name" value="DUF2690"/>
    <property type="match status" value="1"/>
</dbReference>